<keyword evidence="4" id="KW-1185">Reference proteome</keyword>
<feature type="chain" id="PRO_5011589415" evidence="2">
    <location>
        <begin position="29"/>
        <end position="172"/>
    </location>
</feature>
<organism evidence="3 4">
    <name type="scientific">Neptunomonas qingdaonensis</name>
    <dbReference type="NCBI Taxonomy" id="1045558"/>
    <lineage>
        <taxon>Bacteria</taxon>
        <taxon>Pseudomonadati</taxon>
        <taxon>Pseudomonadota</taxon>
        <taxon>Gammaproteobacteria</taxon>
        <taxon>Oceanospirillales</taxon>
        <taxon>Oceanospirillaceae</taxon>
        <taxon>Neptunomonas</taxon>
    </lineage>
</organism>
<dbReference type="Proteomes" id="UP000198623">
    <property type="component" value="Unassembled WGS sequence"/>
</dbReference>
<gene>
    <name evidence="3" type="ORF">SAMN05216175_10838</name>
</gene>
<proteinExistence type="predicted"/>
<evidence type="ECO:0000256" key="1">
    <source>
        <dbReference type="SAM" id="MobiDB-lite"/>
    </source>
</evidence>
<accession>A0A1I2SM86</accession>
<sequence length="172" mass="18825">MRRVAKKVLIVLCMLVVTTAQLYSSAFAMPMPMDTGSSSTSKTNASQAYASQTHTSQAHASQPHASHVMHTNENVQTVEESCCELIATEKNNHCTTMTNGATMQNGITPENSSVNHCDEMANCAQAHCVNPATASLSIYFFYMKAFSTSHIAINYLLIDQHGSSLYRPPIYR</sequence>
<feature type="compositionally biased region" description="Polar residues" evidence="1">
    <location>
        <begin position="35"/>
        <end position="67"/>
    </location>
</feature>
<keyword evidence="2" id="KW-0732">Signal</keyword>
<protein>
    <submittedName>
        <fullName evidence="3">Uncharacterized protein</fullName>
    </submittedName>
</protein>
<dbReference type="EMBL" id="FOOU01000008">
    <property type="protein sequence ID" value="SFG52819.1"/>
    <property type="molecule type" value="Genomic_DNA"/>
</dbReference>
<reference evidence="4" key="1">
    <citation type="submission" date="2016-10" db="EMBL/GenBank/DDBJ databases">
        <authorList>
            <person name="Varghese N."/>
            <person name="Submissions S."/>
        </authorList>
    </citation>
    <scope>NUCLEOTIDE SEQUENCE [LARGE SCALE GENOMIC DNA]</scope>
    <source>
        <strain evidence="4">CGMCC 1.10971</strain>
    </source>
</reference>
<feature type="region of interest" description="Disordered" evidence="1">
    <location>
        <begin position="33"/>
        <end position="67"/>
    </location>
</feature>
<feature type="signal peptide" evidence="2">
    <location>
        <begin position="1"/>
        <end position="28"/>
    </location>
</feature>
<evidence type="ECO:0000256" key="2">
    <source>
        <dbReference type="SAM" id="SignalP"/>
    </source>
</evidence>
<dbReference type="STRING" id="1045558.SAMN05216175_10838"/>
<name>A0A1I2SM86_9GAMM</name>
<evidence type="ECO:0000313" key="4">
    <source>
        <dbReference type="Proteomes" id="UP000198623"/>
    </source>
</evidence>
<dbReference type="AlphaFoldDB" id="A0A1I2SM86"/>
<evidence type="ECO:0000313" key="3">
    <source>
        <dbReference type="EMBL" id="SFG52819.1"/>
    </source>
</evidence>